<evidence type="ECO:0000256" key="1">
    <source>
        <dbReference type="SAM" id="Phobius"/>
    </source>
</evidence>
<dbReference type="AlphaFoldDB" id="A0A2S9YUM7"/>
<proteinExistence type="predicted"/>
<feature type="transmembrane region" description="Helical" evidence="1">
    <location>
        <begin position="29"/>
        <end position="49"/>
    </location>
</feature>
<gene>
    <name evidence="2" type="ORF">ENSA7_14300</name>
</gene>
<evidence type="ECO:0000313" key="3">
    <source>
        <dbReference type="Proteomes" id="UP000238823"/>
    </source>
</evidence>
<dbReference type="Proteomes" id="UP000238823">
    <property type="component" value="Unassembled WGS sequence"/>
</dbReference>
<comment type="caution">
    <text evidence="2">The sequence shown here is derived from an EMBL/GenBank/DDBJ whole genome shotgun (WGS) entry which is preliminary data.</text>
</comment>
<organism evidence="2 3">
    <name type="scientific">Enhygromyxa salina</name>
    <dbReference type="NCBI Taxonomy" id="215803"/>
    <lineage>
        <taxon>Bacteria</taxon>
        <taxon>Pseudomonadati</taxon>
        <taxon>Myxococcota</taxon>
        <taxon>Polyangia</taxon>
        <taxon>Nannocystales</taxon>
        <taxon>Nannocystaceae</taxon>
        <taxon>Enhygromyxa</taxon>
    </lineage>
</organism>
<keyword evidence="1" id="KW-0472">Membrane</keyword>
<reference evidence="2 3" key="1">
    <citation type="submission" date="2018-03" db="EMBL/GenBank/DDBJ databases">
        <title>Draft Genome Sequences of the Obligatory Marine Myxobacteria Enhygromyxa salina SWB007.</title>
        <authorList>
            <person name="Poehlein A."/>
            <person name="Moghaddam J.A."/>
            <person name="Harms H."/>
            <person name="Alanjari M."/>
            <person name="Koenig G.M."/>
            <person name="Daniel R."/>
            <person name="Schaeberle T.F."/>
        </authorList>
    </citation>
    <scope>NUCLEOTIDE SEQUENCE [LARGE SCALE GENOMIC DNA]</scope>
    <source>
        <strain evidence="2 3">SWB007</strain>
    </source>
</reference>
<sequence length="56" mass="6212">MWCNPPGSDTRMATPKQDDHHEIPSLSSMAYFAVFLAVSLLGLVLFLQFKFGTPTP</sequence>
<protein>
    <submittedName>
        <fullName evidence="2">Uncharacterized protein</fullName>
    </submittedName>
</protein>
<dbReference type="EMBL" id="PVNL01000035">
    <property type="protein sequence ID" value="PRQ08798.1"/>
    <property type="molecule type" value="Genomic_DNA"/>
</dbReference>
<name>A0A2S9YUM7_9BACT</name>
<evidence type="ECO:0000313" key="2">
    <source>
        <dbReference type="EMBL" id="PRQ08798.1"/>
    </source>
</evidence>
<accession>A0A2S9YUM7</accession>
<keyword evidence="1" id="KW-1133">Transmembrane helix</keyword>
<keyword evidence="1" id="KW-0812">Transmembrane</keyword>